<evidence type="ECO:0000256" key="9">
    <source>
        <dbReference type="ARBA" id="ARBA00049152"/>
    </source>
</evidence>
<dbReference type="NCBIfam" id="NF041504">
    <property type="entry name" value="AccA_sub"/>
    <property type="match status" value="1"/>
</dbReference>
<dbReference type="GO" id="GO:0003989">
    <property type="term" value="F:acetyl-CoA carboxylase activity"/>
    <property type="evidence" value="ECO:0007669"/>
    <property type="project" value="InterPro"/>
</dbReference>
<evidence type="ECO:0000256" key="6">
    <source>
        <dbReference type="ARBA" id="ARBA00022840"/>
    </source>
</evidence>
<keyword evidence="5 10" id="KW-0276">Fatty acid metabolism</keyword>
<dbReference type="InterPro" id="IPR029045">
    <property type="entry name" value="ClpP/crotonase-like_dom_sf"/>
</dbReference>
<dbReference type="NCBIfam" id="NF004344">
    <property type="entry name" value="PRK05724.1"/>
    <property type="match status" value="1"/>
</dbReference>
<evidence type="ECO:0000256" key="2">
    <source>
        <dbReference type="ARBA" id="ARBA00022516"/>
    </source>
</evidence>
<dbReference type="AlphaFoldDB" id="A0A7U9TH09"/>
<keyword evidence="4 10" id="KW-0547">Nucleotide-binding</keyword>
<protein>
    <recommendedName>
        <fullName evidence="10">Acetyl-coenzyme A carboxylase carboxyl transferase subunit alpha</fullName>
        <shortName evidence="10">ACCase subunit alpha</shortName>
        <shortName evidence="10">Acetyl-CoA carboxylase carboxyltransferase subunit alpha</shortName>
        <ecNumber evidence="10">2.1.3.15</ecNumber>
    </recommendedName>
</protein>
<keyword evidence="12" id="KW-1185">Reference proteome</keyword>
<sequence length="281" mass="31685">MSQKKTAWEIVKLARHPKRMTSRTLIDLLFTDFIEMKGDRLFKDDQSIIGGIAKCNAIPITIIAEEKGKDTEDKIKHNFGMPHPEGYRKAIRLMKQAEKFNRPIITIIDTPGAYPGIEAEERGQARAIAYNIFEMMKLRVPILVIILSEGGSGGALAIGVGDYIMMFENAIYSILSPEGFASILFKDSQQAEKAATMMKLTAKDLLAFNVIDQIILEKEGLHENPLYGIEQLKKHLGTNLTKLMKQNKDSLLKNRYEKFRSIGIYSEEGENNDSSEDQDNI</sequence>
<keyword evidence="7 10" id="KW-0443">Lipid metabolism</keyword>
<dbReference type="UniPathway" id="UPA00655">
    <property type="reaction ID" value="UER00711"/>
</dbReference>
<keyword evidence="10" id="KW-0963">Cytoplasm</keyword>
<accession>A0A7U9TH09</accession>
<comment type="pathway">
    <text evidence="1 10">Lipid metabolism; malonyl-CoA biosynthesis; malonyl-CoA from acetyl-CoA: step 1/1.</text>
</comment>
<evidence type="ECO:0000313" key="11">
    <source>
        <dbReference type="EMBL" id="BCR36303.1"/>
    </source>
</evidence>
<dbReference type="PROSITE" id="PS50989">
    <property type="entry name" value="COA_CT_CTER"/>
    <property type="match status" value="1"/>
</dbReference>
<evidence type="ECO:0000256" key="7">
    <source>
        <dbReference type="ARBA" id="ARBA00023098"/>
    </source>
</evidence>
<dbReference type="PANTHER" id="PTHR42853">
    <property type="entry name" value="ACETYL-COENZYME A CARBOXYLASE CARBOXYL TRANSFERASE SUBUNIT ALPHA"/>
    <property type="match status" value="1"/>
</dbReference>
<keyword evidence="3 10" id="KW-0808">Transferase</keyword>
<dbReference type="InterPro" id="IPR001095">
    <property type="entry name" value="Acetyl_CoA_COase_a_su"/>
</dbReference>
<dbReference type="GO" id="GO:0016743">
    <property type="term" value="F:carboxyl- or carbamoyltransferase activity"/>
    <property type="evidence" value="ECO:0007669"/>
    <property type="project" value="UniProtKB-UniRule"/>
</dbReference>
<comment type="subunit">
    <text evidence="10">Acetyl-CoA carboxylase is a heterohexamer composed of biotin carboxyl carrier protein (AccB), biotin carboxylase (AccC) and two subunits each of ACCase subunit alpha (AccA) and ACCase subunit beta (AccD).</text>
</comment>
<comment type="similarity">
    <text evidence="10">Belongs to the AccA family.</text>
</comment>
<dbReference type="RefSeq" id="WP_176238879.1">
    <property type="nucleotide sequence ID" value="NZ_AP024412.1"/>
</dbReference>
<keyword evidence="2 10" id="KW-0444">Lipid biosynthesis</keyword>
<keyword evidence="8 10" id="KW-0275">Fatty acid biosynthesis</keyword>
<dbReference type="KEGG" id="manr:MPAN_011960"/>
<dbReference type="HAMAP" id="MF_00823">
    <property type="entry name" value="AcetylCoA_CT_alpha"/>
    <property type="match status" value="1"/>
</dbReference>
<dbReference type="SUPFAM" id="SSF52096">
    <property type="entry name" value="ClpP/crotonase"/>
    <property type="match status" value="1"/>
</dbReference>
<reference evidence="11" key="1">
    <citation type="submission" date="2021-01" db="EMBL/GenBank/DDBJ databases">
        <title>Draft genome sequence of Acholeplasmataceae bacterium strain Mahy22.</title>
        <authorList>
            <person name="Watanabe M."/>
            <person name="Kojima H."/>
            <person name="Fukui M."/>
        </authorList>
    </citation>
    <scope>NUCLEOTIDE SEQUENCE</scope>
    <source>
        <strain evidence="11">Mahy22</strain>
    </source>
</reference>
<dbReference type="GO" id="GO:0009317">
    <property type="term" value="C:acetyl-CoA carboxylase complex"/>
    <property type="evidence" value="ECO:0007669"/>
    <property type="project" value="InterPro"/>
</dbReference>
<evidence type="ECO:0000256" key="3">
    <source>
        <dbReference type="ARBA" id="ARBA00022679"/>
    </source>
</evidence>
<dbReference type="GO" id="GO:2001295">
    <property type="term" value="P:malonyl-CoA biosynthetic process"/>
    <property type="evidence" value="ECO:0007669"/>
    <property type="project" value="UniProtKB-UniRule"/>
</dbReference>
<dbReference type="PRINTS" id="PR01069">
    <property type="entry name" value="ACCCTRFRASEA"/>
</dbReference>
<evidence type="ECO:0000256" key="1">
    <source>
        <dbReference type="ARBA" id="ARBA00004956"/>
    </source>
</evidence>
<organism evidence="11 12">
    <name type="scientific">Mariniplasma anaerobium</name>
    <dbReference type="NCBI Taxonomy" id="2735436"/>
    <lineage>
        <taxon>Bacteria</taxon>
        <taxon>Bacillati</taxon>
        <taxon>Mycoplasmatota</taxon>
        <taxon>Mollicutes</taxon>
        <taxon>Acholeplasmatales</taxon>
        <taxon>Acholeplasmataceae</taxon>
        <taxon>Mariniplasma</taxon>
    </lineage>
</organism>
<dbReference type="InterPro" id="IPR011763">
    <property type="entry name" value="COA_CT_C"/>
</dbReference>
<evidence type="ECO:0000256" key="4">
    <source>
        <dbReference type="ARBA" id="ARBA00022741"/>
    </source>
</evidence>
<dbReference type="NCBIfam" id="TIGR00513">
    <property type="entry name" value="accA"/>
    <property type="match status" value="1"/>
</dbReference>
<comment type="subcellular location">
    <subcellularLocation>
        <location evidence="10">Cytoplasm</location>
    </subcellularLocation>
</comment>
<evidence type="ECO:0000256" key="10">
    <source>
        <dbReference type="HAMAP-Rule" id="MF_00823"/>
    </source>
</evidence>
<comment type="function">
    <text evidence="10">Component of the acetyl coenzyme A carboxylase (ACC) complex. First, biotin carboxylase catalyzes the carboxylation of biotin on its carrier protein (BCCP) and then the CO(2) group is transferred by the carboxyltransferase to acetyl-CoA to form malonyl-CoA.</text>
</comment>
<name>A0A7U9TH09_9MOLU</name>
<evidence type="ECO:0000256" key="5">
    <source>
        <dbReference type="ARBA" id="ARBA00022832"/>
    </source>
</evidence>
<dbReference type="EMBL" id="AP024412">
    <property type="protein sequence ID" value="BCR36303.1"/>
    <property type="molecule type" value="Genomic_DNA"/>
</dbReference>
<evidence type="ECO:0000256" key="8">
    <source>
        <dbReference type="ARBA" id="ARBA00023160"/>
    </source>
</evidence>
<evidence type="ECO:0000313" key="12">
    <source>
        <dbReference type="Proteomes" id="UP000620133"/>
    </source>
</evidence>
<dbReference type="Pfam" id="PF03255">
    <property type="entry name" value="ACCA"/>
    <property type="match status" value="1"/>
</dbReference>
<comment type="catalytic activity">
    <reaction evidence="9 10">
        <text>N(6)-carboxybiotinyl-L-lysyl-[protein] + acetyl-CoA = N(6)-biotinyl-L-lysyl-[protein] + malonyl-CoA</text>
        <dbReference type="Rhea" id="RHEA:54728"/>
        <dbReference type="Rhea" id="RHEA-COMP:10505"/>
        <dbReference type="Rhea" id="RHEA-COMP:10506"/>
        <dbReference type="ChEBI" id="CHEBI:57288"/>
        <dbReference type="ChEBI" id="CHEBI:57384"/>
        <dbReference type="ChEBI" id="CHEBI:83144"/>
        <dbReference type="ChEBI" id="CHEBI:83145"/>
        <dbReference type="EC" id="2.1.3.15"/>
    </reaction>
</comment>
<dbReference type="Proteomes" id="UP000620133">
    <property type="component" value="Chromosome"/>
</dbReference>
<keyword evidence="6 10" id="KW-0067">ATP-binding</keyword>
<gene>
    <name evidence="10 11" type="primary">accA</name>
    <name evidence="11" type="ORF">MPAN_011960</name>
</gene>
<proteinExistence type="inferred from homology"/>
<dbReference type="GO" id="GO:0006633">
    <property type="term" value="P:fatty acid biosynthetic process"/>
    <property type="evidence" value="ECO:0007669"/>
    <property type="project" value="UniProtKB-KW"/>
</dbReference>
<dbReference type="GO" id="GO:0005524">
    <property type="term" value="F:ATP binding"/>
    <property type="evidence" value="ECO:0007669"/>
    <property type="project" value="UniProtKB-KW"/>
</dbReference>
<dbReference type="Gene3D" id="3.90.226.10">
    <property type="entry name" value="2-enoyl-CoA Hydratase, Chain A, domain 1"/>
    <property type="match status" value="1"/>
</dbReference>
<dbReference type="PANTHER" id="PTHR42853:SF3">
    <property type="entry name" value="ACETYL-COENZYME A CARBOXYLASE CARBOXYL TRANSFERASE SUBUNIT ALPHA, CHLOROPLASTIC"/>
    <property type="match status" value="1"/>
</dbReference>
<dbReference type="EC" id="2.1.3.15" evidence="10"/>